<dbReference type="EMBL" id="JBHMAG010000018">
    <property type="protein sequence ID" value="MFB9755254.1"/>
    <property type="molecule type" value="Genomic_DNA"/>
</dbReference>
<evidence type="ECO:0000313" key="2">
    <source>
        <dbReference type="Proteomes" id="UP001589619"/>
    </source>
</evidence>
<dbReference type="RefSeq" id="WP_344907921.1">
    <property type="nucleotide sequence ID" value="NZ_BAAAYO010000006.1"/>
</dbReference>
<dbReference type="Proteomes" id="UP001589619">
    <property type="component" value="Unassembled WGS sequence"/>
</dbReference>
<accession>A0ABV5W3W5</accession>
<dbReference type="Gene3D" id="2.30.30.430">
    <property type="entry name" value="Kinase associated protein B domain"/>
    <property type="match status" value="1"/>
</dbReference>
<name>A0ABV5W3W5_9BACL</name>
<gene>
    <name evidence="1" type="primary">kapB</name>
    <name evidence="1" type="ORF">ACFFNY_27080</name>
</gene>
<protein>
    <submittedName>
        <fullName evidence="1">Sporulation phosphorelay system protein KapB</fullName>
    </submittedName>
</protein>
<reference evidence="1 2" key="1">
    <citation type="submission" date="2024-09" db="EMBL/GenBank/DDBJ databases">
        <authorList>
            <person name="Sun Q."/>
            <person name="Mori K."/>
        </authorList>
    </citation>
    <scope>NUCLEOTIDE SEQUENCE [LARGE SCALE GENOMIC DNA]</scope>
    <source>
        <strain evidence="1 2">JCM 12520</strain>
    </source>
</reference>
<dbReference type="InterPro" id="IPR014916">
    <property type="entry name" value="KapB"/>
</dbReference>
<dbReference type="InterPro" id="IPR038080">
    <property type="entry name" value="KapB_sf"/>
</dbReference>
<sequence>MSSNETYVRIEHKTGAYIAKTVETSPPRTLVEIVGVERHPLQGDLHHPYDPDVPLFHERRASAYREKVWVPTNAAKPYEGDIPPYAESLRRAWEELVQETGRLAEGEDAHEGGPGLKEWARKALHNLRQLEKDYWG</sequence>
<dbReference type="SMART" id="SM01298">
    <property type="entry name" value="KapB"/>
    <property type="match status" value="1"/>
</dbReference>
<dbReference type="SUPFAM" id="SSF141251">
    <property type="entry name" value="Kinase-associated protein B-like"/>
    <property type="match status" value="1"/>
</dbReference>
<proteinExistence type="predicted"/>
<comment type="caution">
    <text evidence="1">The sequence shown here is derived from an EMBL/GenBank/DDBJ whole genome shotgun (WGS) entry which is preliminary data.</text>
</comment>
<organism evidence="1 2">
    <name type="scientific">Paenibacillus hodogayensis</name>
    <dbReference type="NCBI Taxonomy" id="279208"/>
    <lineage>
        <taxon>Bacteria</taxon>
        <taxon>Bacillati</taxon>
        <taxon>Bacillota</taxon>
        <taxon>Bacilli</taxon>
        <taxon>Bacillales</taxon>
        <taxon>Paenibacillaceae</taxon>
        <taxon>Paenibacillus</taxon>
    </lineage>
</organism>
<dbReference type="Pfam" id="PF08810">
    <property type="entry name" value="KapB"/>
    <property type="match status" value="1"/>
</dbReference>
<keyword evidence="2" id="KW-1185">Reference proteome</keyword>
<evidence type="ECO:0000313" key="1">
    <source>
        <dbReference type="EMBL" id="MFB9755254.1"/>
    </source>
</evidence>